<dbReference type="STRING" id="1156417.Y919_00080"/>
<keyword evidence="12 13" id="KW-0472">Membrane</keyword>
<feature type="transmembrane region" description="Helical" evidence="13">
    <location>
        <begin position="127"/>
        <end position="146"/>
    </location>
</feature>
<protein>
    <submittedName>
        <fullName evidence="15">Peptidase</fullName>
    </submittedName>
</protein>
<evidence type="ECO:0000256" key="1">
    <source>
        <dbReference type="ARBA" id="ARBA00001947"/>
    </source>
</evidence>
<keyword evidence="5" id="KW-0645">Protease</keyword>
<dbReference type="GO" id="GO:0008237">
    <property type="term" value="F:metallopeptidase activity"/>
    <property type="evidence" value="ECO:0007669"/>
    <property type="project" value="UniProtKB-KW"/>
</dbReference>
<feature type="domain" description="Peptidase M50" evidence="14">
    <location>
        <begin position="18"/>
        <end position="114"/>
    </location>
</feature>
<comment type="similarity">
    <text evidence="3">Belongs to the peptidase M50B family.</text>
</comment>
<feature type="transmembrane region" description="Helical" evidence="13">
    <location>
        <begin position="173"/>
        <end position="199"/>
    </location>
</feature>
<evidence type="ECO:0000256" key="9">
    <source>
        <dbReference type="ARBA" id="ARBA00022833"/>
    </source>
</evidence>
<evidence type="ECO:0000259" key="14">
    <source>
        <dbReference type="Pfam" id="PF02163"/>
    </source>
</evidence>
<comment type="cofactor">
    <cofactor evidence="1">
        <name>Zn(2+)</name>
        <dbReference type="ChEBI" id="CHEBI:29105"/>
    </cofactor>
</comment>
<dbReference type="PANTHER" id="PTHR35864">
    <property type="entry name" value="ZINC METALLOPROTEASE MJ0611-RELATED"/>
    <property type="match status" value="1"/>
</dbReference>
<dbReference type="GO" id="GO:0046872">
    <property type="term" value="F:metal ion binding"/>
    <property type="evidence" value="ECO:0007669"/>
    <property type="project" value="UniProtKB-KW"/>
</dbReference>
<keyword evidence="8" id="KW-0378">Hydrolase</keyword>
<evidence type="ECO:0000256" key="10">
    <source>
        <dbReference type="ARBA" id="ARBA00022989"/>
    </source>
</evidence>
<evidence type="ECO:0000313" key="15">
    <source>
        <dbReference type="EMBL" id="KGG81396.1"/>
    </source>
</evidence>
<keyword evidence="7" id="KW-0479">Metal-binding</keyword>
<feature type="transmembrane region" description="Helical" evidence="13">
    <location>
        <begin position="17"/>
        <end position="40"/>
    </location>
</feature>
<dbReference type="GO" id="GO:0006508">
    <property type="term" value="P:proteolysis"/>
    <property type="evidence" value="ECO:0007669"/>
    <property type="project" value="UniProtKB-KW"/>
</dbReference>
<evidence type="ECO:0000256" key="6">
    <source>
        <dbReference type="ARBA" id="ARBA00022692"/>
    </source>
</evidence>
<comment type="caution">
    <text evidence="15">The sequence shown here is derived from an EMBL/GenBank/DDBJ whole genome shotgun (WGS) entry which is preliminary data.</text>
</comment>
<sequence length="206" mass="23578">MMAIINKLWTTLMYKVYLIPALLISITLHELAHGYVAYLLGDNTAKVNKRLTLNPIRHIDFIGFILLLTVGFGWAKPVPINPNNFKNKKRGIFIVSIAGPLSNLFFTIILAILLTRGIVLNEAIHQYLNILMWYNIVLGMFNLLPIPPLDGSKILYSILPDKFGSFLVEYENYFYPILIFLLLTDTIDNVLNSLINFWIKLLNIII</sequence>
<keyword evidence="11" id="KW-0482">Metalloprotease</keyword>
<keyword evidence="10 13" id="KW-1133">Transmembrane helix</keyword>
<dbReference type="GO" id="GO:0005886">
    <property type="term" value="C:plasma membrane"/>
    <property type="evidence" value="ECO:0007669"/>
    <property type="project" value="UniProtKB-SubCell"/>
</dbReference>
<feature type="domain" description="Peptidase M50" evidence="14">
    <location>
        <begin position="121"/>
        <end position="183"/>
    </location>
</feature>
<evidence type="ECO:0000256" key="13">
    <source>
        <dbReference type="SAM" id="Phobius"/>
    </source>
</evidence>
<evidence type="ECO:0000256" key="7">
    <source>
        <dbReference type="ARBA" id="ARBA00022723"/>
    </source>
</evidence>
<evidence type="ECO:0000256" key="8">
    <source>
        <dbReference type="ARBA" id="ARBA00022801"/>
    </source>
</evidence>
<evidence type="ECO:0000256" key="12">
    <source>
        <dbReference type="ARBA" id="ARBA00023136"/>
    </source>
</evidence>
<accession>A0A096DQ78</accession>
<feature type="transmembrane region" description="Helical" evidence="13">
    <location>
        <begin position="61"/>
        <end position="80"/>
    </location>
</feature>
<organism evidence="15 16">
    <name type="scientific">Caloranaerobacter azorensis H53214</name>
    <dbReference type="NCBI Taxonomy" id="1156417"/>
    <lineage>
        <taxon>Bacteria</taxon>
        <taxon>Bacillati</taxon>
        <taxon>Bacillota</taxon>
        <taxon>Tissierellia</taxon>
        <taxon>Tissierellales</taxon>
        <taxon>Thermohalobacteraceae</taxon>
        <taxon>Caloranaerobacter</taxon>
    </lineage>
</organism>
<evidence type="ECO:0000256" key="3">
    <source>
        <dbReference type="ARBA" id="ARBA00007931"/>
    </source>
</evidence>
<evidence type="ECO:0000256" key="5">
    <source>
        <dbReference type="ARBA" id="ARBA00022670"/>
    </source>
</evidence>
<proteinExistence type="inferred from homology"/>
<dbReference type="InterPro" id="IPR052348">
    <property type="entry name" value="Metallopeptidase_M50B"/>
</dbReference>
<name>A0A096DQ78_9FIRM</name>
<comment type="subcellular location">
    <subcellularLocation>
        <location evidence="2">Cell membrane</location>
        <topology evidence="2">Multi-pass membrane protein</topology>
    </subcellularLocation>
</comment>
<evidence type="ECO:0000256" key="4">
    <source>
        <dbReference type="ARBA" id="ARBA00022475"/>
    </source>
</evidence>
<keyword evidence="9" id="KW-0862">Zinc</keyword>
<evidence type="ECO:0000256" key="2">
    <source>
        <dbReference type="ARBA" id="ARBA00004651"/>
    </source>
</evidence>
<dbReference type="InterPro" id="IPR008915">
    <property type="entry name" value="Peptidase_M50"/>
</dbReference>
<dbReference type="CDD" id="cd06158">
    <property type="entry name" value="S2P-M50_like_1"/>
    <property type="match status" value="1"/>
</dbReference>
<dbReference type="InterPro" id="IPR044537">
    <property type="entry name" value="Rip2-like"/>
</dbReference>
<dbReference type="PANTHER" id="PTHR35864:SF1">
    <property type="entry name" value="ZINC METALLOPROTEASE YWHC-RELATED"/>
    <property type="match status" value="1"/>
</dbReference>
<evidence type="ECO:0000256" key="11">
    <source>
        <dbReference type="ARBA" id="ARBA00023049"/>
    </source>
</evidence>
<gene>
    <name evidence="15" type="ORF">Y919_00080</name>
</gene>
<dbReference type="Pfam" id="PF02163">
    <property type="entry name" value="Peptidase_M50"/>
    <property type="match status" value="2"/>
</dbReference>
<evidence type="ECO:0000313" key="16">
    <source>
        <dbReference type="Proteomes" id="UP000029622"/>
    </source>
</evidence>
<dbReference type="Proteomes" id="UP000029622">
    <property type="component" value="Unassembled WGS sequence"/>
</dbReference>
<dbReference type="EMBL" id="AZTB01000001">
    <property type="protein sequence ID" value="KGG81396.1"/>
    <property type="molecule type" value="Genomic_DNA"/>
</dbReference>
<dbReference type="AlphaFoldDB" id="A0A096DQ78"/>
<keyword evidence="6 13" id="KW-0812">Transmembrane</keyword>
<feature type="transmembrane region" description="Helical" evidence="13">
    <location>
        <begin position="92"/>
        <end position="115"/>
    </location>
</feature>
<keyword evidence="4" id="KW-1003">Cell membrane</keyword>
<reference evidence="15 16" key="1">
    <citation type="submission" date="2013-12" db="EMBL/GenBank/DDBJ databases">
        <title>Draft genome sequence of Caloranaerobacter sp. H53214.</title>
        <authorList>
            <person name="Jiang L.J."/>
            <person name="Shao Z.Z."/>
            <person name="Long M.N."/>
        </authorList>
    </citation>
    <scope>NUCLEOTIDE SEQUENCE [LARGE SCALE GENOMIC DNA]</scope>
    <source>
        <strain evidence="15 16">H53214</strain>
    </source>
</reference>